<organism evidence="22 23">
    <name type="scientific">Natrinema halophilum</name>
    <dbReference type="NCBI Taxonomy" id="1699371"/>
    <lineage>
        <taxon>Archaea</taxon>
        <taxon>Methanobacteriati</taxon>
        <taxon>Methanobacteriota</taxon>
        <taxon>Stenosarchaea group</taxon>
        <taxon>Halobacteria</taxon>
        <taxon>Halobacteriales</taxon>
        <taxon>Natrialbaceae</taxon>
        <taxon>Natrinema</taxon>
    </lineage>
</organism>
<dbReference type="PROSITE" id="PS01012">
    <property type="entry name" value="FOLYLPOLYGLU_SYNT_2"/>
    <property type="match status" value="1"/>
</dbReference>
<keyword evidence="9 22" id="KW-0808">Transferase</keyword>
<dbReference type="PROSITE" id="PS00792">
    <property type="entry name" value="DHPS_1"/>
    <property type="match status" value="1"/>
</dbReference>
<feature type="domain" description="Pterin-binding" evidence="21">
    <location>
        <begin position="602"/>
        <end position="852"/>
    </location>
</feature>
<dbReference type="NCBIfam" id="TIGR01499">
    <property type="entry name" value="folC"/>
    <property type="match status" value="1"/>
</dbReference>
<dbReference type="Gene3D" id="3.90.190.20">
    <property type="entry name" value="Mur ligase, C-terminal domain"/>
    <property type="match status" value="1"/>
</dbReference>
<keyword evidence="8" id="KW-0436">Ligase</keyword>
<keyword evidence="12" id="KW-0067">ATP-binding</keyword>
<dbReference type="KEGG" id="haly:HYG82_10095"/>
<evidence type="ECO:0000256" key="7">
    <source>
        <dbReference type="ARBA" id="ARBA00013025"/>
    </source>
</evidence>
<comment type="function">
    <text evidence="17">Can complement an H.volcanii mutant strain that is thymidine auxotroph because it lacks the two dihydrofolate reductase genes encoded by hdrA and hdrB.</text>
</comment>
<feature type="region of interest" description="Disordered" evidence="20">
    <location>
        <begin position="559"/>
        <end position="597"/>
    </location>
</feature>
<evidence type="ECO:0000256" key="13">
    <source>
        <dbReference type="ARBA" id="ARBA00022842"/>
    </source>
</evidence>
<reference evidence="22 23" key="1">
    <citation type="submission" date="2020-07" db="EMBL/GenBank/DDBJ databases">
        <authorList>
            <person name="Cui H."/>
        </authorList>
    </citation>
    <scope>NUCLEOTIDE SEQUENCE [LARGE SCALE GENOMIC DNA]</scope>
    <source>
        <strain evidence="22 23">YPL8</strain>
    </source>
</reference>
<comment type="pathway">
    <text evidence="4">Cofactor biosynthesis; tetrahydrofolylpolyglutamate biosynthesis.</text>
</comment>
<accession>A0A7D5KD72</accession>
<evidence type="ECO:0000256" key="20">
    <source>
        <dbReference type="SAM" id="MobiDB-lite"/>
    </source>
</evidence>
<evidence type="ECO:0000256" key="15">
    <source>
        <dbReference type="ARBA" id="ARBA00023268"/>
    </source>
</evidence>
<dbReference type="InterPro" id="IPR013221">
    <property type="entry name" value="Mur_ligase_cen"/>
</dbReference>
<dbReference type="InterPro" id="IPR001645">
    <property type="entry name" value="Folylpolyglutamate_synth"/>
</dbReference>
<dbReference type="SUPFAM" id="SSF53623">
    <property type="entry name" value="MurD-like peptide ligases, catalytic domain"/>
    <property type="match status" value="1"/>
</dbReference>
<evidence type="ECO:0000256" key="12">
    <source>
        <dbReference type="ARBA" id="ARBA00022840"/>
    </source>
</evidence>
<feature type="compositionally biased region" description="Polar residues" evidence="20">
    <location>
        <begin position="580"/>
        <end position="594"/>
    </location>
</feature>
<evidence type="ECO:0000313" key="23">
    <source>
        <dbReference type="Proteomes" id="UP000509241"/>
    </source>
</evidence>
<comment type="similarity">
    <text evidence="5">In the C-terminal section; belongs to the DHPS family.</text>
</comment>
<evidence type="ECO:0000256" key="1">
    <source>
        <dbReference type="ARBA" id="ARBA00000012"/>
    </source>
</evidence>
<dbReference type="OrthoDB" id="75177at2157"/>
<evidence type="ECO:0000256" key="6">
    <source>
        <dbReference type="ARBA" id="ARBA00012458"/>
    </source>
</evidence>
<protein>
    <recommendedName>
        <fullName evidence="19">Probable bifunctional folylpolyglutamate synthase/dihydropteroate synthase</fullName>
        <ecNumber evidence="6">2.5.1.15</ecNumber>
        <ecNumber evidence="7">6.3.2.17</ecNumber>
    </recommendedName>
</protein>
<dbReference type="Pfam" id="PF00809">
    <property type="entry name" value="Pterin_bind"/>
    <property type="match status" value="1"/>
</dbReference>
<keyword evidence="23" id="KW-1185">Reference proteome</keyword>
<evidence type="ECO:0000259" key="21">
    <source>
        <dbReference type="PROSITE" id="PS50972"/>
    </source>
</evidence>
<evidence type="ECO:0000256" key="17">
    <source>
        <dbReference type="ARBA" id="ARBA00057011"/>
    </source>
</evidence>
<feature type="compositionally biased region" description="Basic and acidic residues" evidence="20">
    <location>
        <begin position="567"/>
        <end position="577"/>
    </location>
</feature>
<comment type="similarity">
    <text evidence="18">In the N-terminal section; belongs to the folylpolyglutamate synthase family.</text>
</comment>
<comment type="catalytic activity">
    <reaction evidence="16">
        <text>(6S)-5,6,7,8-tetrahydrofolyl-(gamma-L-Glu)(n) + L-glutamate + ATP = (6S)-5,6,7,8-tetrahydrofolyl-(gamma-L-Glu)(n+1) + ADP + phosphate + H(+)</text>
        <dbReference type="Rhea" id="RHEA:10580"/>
        <dbReference type="Rhea" id="RHEA-COMP:14738"/>
        <dbReference type="Rhea" id="RHEA-COMP:14740"/>
        <dbReference type="ChEBI" id="CHEBI:15378"/>
        <dbReference type="ChEBI" id="CHEBI:29985"/>
        <dbReference type="ChEBI" id="CHEBI:30616"/>
        <dbReference type="ChEBI" id="CHEBI:43474"/>
        <dbReference type="ChEBI" id="CHEBI:141005"/>
        <dbReference type="ChEBI" id="CHEBI:456216"/>
        <dbReference type="EC" id="6.3.2.17"/>
    </reaction>
</comment>
<name>A0A7D5KD72_9EURY</name>
<keyword evidence="14" id="KW-0289">Folate biosynthesis</keyword>
<dbReference type="Pfam" id="PF08245">
    <property type="entry name" value="Mur_ligase_M"/>
    <property type="match status" value="1"/>
</dbReference>
<dbReference type="AlphaFoldDB" id="A0A7D5KD72"/>
<dbReference type="EMBL" id="CP058601">
    <property type="protein sequence ID" value="QLG49181.1"/>
    <property type="molecule type" value="Genomic_DNA"/>
</dbReference>
<evidence type="ECO:0000256" key="18">
    <source>
        <dbReference type="ARBA" id="ARBA00060901"/>
    </source>
</evidence>
<dbReference type="InterPro" id="IPR045031">
    <property type="entry name" value="DHP_synth-like"/>
</dbReference>
<evidence type="ECO:0000256" key="10">
    <source>
        <dbReference type="ARBA" id="ARBA00022723"/>
    </source>
</evidence>
<evidence type="ECO:0000256" key="16">
    <source>
        <dbReference type="ARBA" id="ARBA00047493"/>
    </source>
</evidence>
<dbReference type="Gene3D" id="3.20.20.20">
    <property type="entry name" value="Dihydropteroate synthase-like"/>
    <property type="match status" value="1"/>
</dbReference>
<evidence type="ECO:0000256" key="14">
    <source>
        <dbReference type="ARBA" id="ARBA00022909"/>
    </source>
</evidence>
<evidence type="ECO:0000256" key="8">
    <source>
        <dbReference type="ARBA" id="ARBA00022598"/>
    </source>
</evidence>
<evidence type="ECO:0000256" key="9">
    <source>
        <dbReference type="ARBA" id="ARBA00022679"/>
    </source>
</evidence>
<evidence type="ECO:0000313" key="22">
    <source>
        <dbReference type="EMBL" id="QLG49181.1"/>
    </source>
</evidence>
<evidence type="ECO:0000256" key="19">
    <source>
        <dbReference type="ARBA" id="ARBA00068433"/>
    </source>
</evidence>
<comment type="cofactor">
    <cofactor evidence="2">
        <name>Mg(2+)</name>
        <dbReference type="ChEBI" id="CHEBI:18420"/>
    </cofactor>
</comment>
<dbReference type="InterPro" id="IPR000489">
    <property type="entry name" value="Pterin-binding_dom"/>
</dbReference>
<dbReference type="CDD" id="cd00739">
    <property type="entry name" value="DHPS"/>
    <property type="match status" value="1"/>
</dbReference>
<sequence>MEYHEAADFCFDLRRFRPKPGTESTARLLSHLENPHADVDCVQIAGSNGKGSTARMLERTLREAGYSVGLYTSPHLEDLRERIRVDGRKIPQTAVCDYVDAVRDYITERAADGESPTFFETMTAMALWQFGREDVDIAVLEVGIGGKYDATSVVDPVASAVTSVTLEHTGILGDTEAEIARDKAHVAPDGDPLVTGVTGDSLEAVRDVAGEVVTVGTAPEADDASETVDATDGRSVPDIRVTYGGRTNHTEAAVSIEADDWHVETRIPLLGEYQAVNAGIAAAIATQVGDVSTADLENGLRSAHWPGRFEVMDTEPLVVLDGAHNPGACEQLAETLGTYDFDRLHVVFGAMHDKDHRAMAAALPTPDAIVTTEPSLERAEDRAVLAEAFADAGASTVRTEAAVQDALATALDAAESDDCVLVTGSLFAVAEARSRWTRTDVPKRVRDLSDARETLEDANVAAGDVERLDGDAVHRVVRTALRDRQATVLQEELLRLGGECALSGLDRDDEAVDAVLMGTLAQFEALVEVLENRSRPHGLADVARELRTTLEIDAGAADVADDETAPETERVPTERRTVGWSRSSARTTGDSTEATFPWADRPSVMGILNVTPDSFHDGGRYDALEDAVARARAMVDADVDVIDVGGESTRPGADPVSIDEELDRVVPVIERIADLDALISVDTRRAAVADAALEAGADIINDVSGLEDPKMRFVAADHDAGLVVMHSIDAPVVPDRDVEYDDVVADVIDHLSERVLLAEKAGLDRDRIIVDPGIGFGKSAAESFELLDRIDEFHALGCPVLFGHSHKSMFAQIGRDPGERLEATVAATALAADRGADIVRVHDGAENVAAVRTALATRNPERFDWQS</sequence>
<evidence type="ECO:0000256" key="3">
    <source>
        <dbReference type="ARBA" id="ARBA00004763"/>
    </source>
</evidence>
<dbReference type="Gene3D" id="3.40.1190.10">
    <property type="entry name" value="Mur-like, catalytic domain"/>
    <property type="match status" value="1"/>
</dbReference>
<gene>
    <name evidence="22" type="primary">folP</name>
    <name evidence="22" type="ORF">HYG82_10095</name>
</gene>
<dbReference type="GO" id="GO:0005524">
    <property type="term" value="F:ATP binding"/>
    <property type="evidence" value="ECO:0007669"/>
    <property type="project" value="UniProtKB-KW"/>
</dbReference>
<comment type="pathway">
    <text evidence="3">Cofactor biosynthesis; tetrahydrofolate biosynthesis; 7,8-dihydrofolate from 2-amino-4-hydroxy-6-hydroxymethyl-7,8-dihydropteridine diphosphate and 4-aminobenzoate: step 1/2.</text>
</comment>
<dbReference type="PANTHER" id="PTHR20941:SF1">
    <property type="entry name" value="FOLIC ACID SYNTHESIS PROTEIN FOL1"/>
    <property type="match status" value="1"/>
</dbReference>
<dbReference type="GO" id="GO:0004326">
    <property type="term" value="F:tetrahydrofolylpolyglutamate synthase activity"/>
    <property type="evidence" value="ECO:0007669"/>
    <property type="project" value="UniProtKB-EC"/>
</dbReference>
<evidence type="ECO:0000256" key="4">
    <source>
        <dbReference type="ARBA" id="ARBA00005150"/>
    </source>
</evidence>
<dbReference type="PROSITE" id="PS50972">
    <property type="entry name" value="PTERIN_BINDING"/>
    <property type="match status" value="1"/>
</dbReference>
<dbReference type="SUPFAM" id="SSF51717">
    <property type="entry name" value="Dihydropteroate synthetase-like"/>
    <property type="match status" value="1"/>
</dbReference>
<keyword evidence="10" id="KW-0479">Metal-binding</keyword>
<dbReference type="InterPro" id="IPR036615">
    <property type="entry name" value="Mur_ligase_C_dom_sf"/>
</dbReference>
<evidence type="ECO:0000256" key="11">
    <source>
        <dbReference type="ARBA" id="ARBA00022741"/>
    </source>
</evidence>
<keyword evidence="15" id="KW-0511">Multifunctional enzyme</keyword>
<dbReference type="PANTHER" id="PTHR20941">
    <property type="entry name" value="FOLATE SYNTHESIS PROTEINS"/>
    <property type="match status" value="1"/>
</dbReference>
<dbReference type="Proteomes" id="UP000509241">
    <property type="component" value="Chromosome"/>
</dbReference>
<dbReference type="GO" id="GO:0004156">
    <property type="term" value="F:dihydropteroate synthase activity"/>
    <property type="evidence" value="ECO:0007669"/>
    <property type="project" value="UniProtKB-EC"/>
</dbReference>
<dbReference type="GeneID" id="56033644"/>
<dbReference type="InterPro" id="IPR004101">
    <property type="entry name" value="Mur_ligase_C"/>
</dbReference>
<dbReference type="InterPro" id="IPR018109">
    <property type="entry name" value="Folylpolyglutamate_synth_CS"/>
</dbReference>
<dbReference type="InterPro" id="IPR011005">
    <property type="entry name" value="Dihydropteroate_synth-like_sf"/>
</dbReference>
<dbReference type="EC" id="2.5.1.15" evidence="6"/>
<keyword evidence="11" id="KW-0547">Nucleotide-binding</keyword>
<dbReference type="GO" id="GO:0046656">
    <property type="term" value="P:folic acid biosynthetic process"/>
    <property type="evidence" value="ECO:0007669"/>
    <property type="project" value="UniProtKB-KW"/>
</dbReference>
<dbReference type="FunFam" id="3.40.1190.10:FF:000011">
    <property type="entry name" value="Folylpolyglutamate synthase/dihydrofolate synthase"/>
    <property type="match status" value="1"/>
</dbReference>
<dbReference type="GO" id="GO:0046654">
    <property type="term" value="P:tetrahydrofolate biosynthetic process"/>
    <property type="evidence" value="ECO:0007669"/>
    <property type="project" value="TreeGrafter"/>
</dbReference>
<comment type="catalytic activity">
    <reaction evidence="1">
        <text>(7,8-dihydropterin-6-yl)methyl diphosphate + 4-aminobenzoate = 7,8-dihydropteroate + diphosphate</text>
        <dbReference type="Rhea" id="RHEA:19949"/>
        <dbReference type="ChEBI" id="CHEBI:17836"/>
        <dbReference type="ChEBI" id="CHEBI:17839"/>
        <dbReference type="ChEBI" id="CHEBI:33019"/>
        <dbReference type="ChEBI" id="CHEBI:72950"/>
        <dbReference type="EC" id="2.5.1.15"/>
    </reaction>
</comment>
<dbReference type="GO" id="GO:0046872">
    <property type="term" value="F:metal ion binding"/>
    <property type="evidence" value="ECO:0007669"/>
    <property type="project" value="UniProtKB-KW"/>
</dbReference>
<keyword evidence="13" id="KW-0460">Magnesium</keyword>
<dbReference type="NCBIfam" id="TIGR01496">
    <property type="entry name" value="DHPS"/>
    <property type="match status" value="1"/>
</dbReference>
<dbReference type="Pfam" id="PF02875">
    <property type="entry name" value="Mur_ligase_C"/>
    <property type="match status" value="1"/>
</dbReference>
<dbReference type="InterPro" id="IPR036565">
    <property type="entry name" value="Mur-like_cat_sf"/>
</dbReference>
<dbReference type="InterPro" id="IPR006390">
    <property type="entry name" value="DHP_synth_dom"/>
</dbReference>
<evidence type="ECO:0000256" key="2">
    <source>
        <dbReference type="ARBA" id="ARBA00001946"/>
    </source>
</evidence>
<dbReference type="RefSeq" id="WP_179260916.1">
    <property type="nucleotide sequence ID" value="NZ_CP058601.1"/>
</dbReference>
<dbReference type="SUPFAM" id="SSF53244">
    <property type="entry name" value="MurD-like peptide ligases, peptide-binding domain"/>
    <property type="match status" value="1"/>
</dbReference>
<dbReference type="EC" id="6.3.2.17" evidence="7"/>
<proteinExistence type="inferred from homology"/>
<evidence type="ECO:0000256" key="5">
    <source>
        <dbReference type="ARBA" id="ARBA00009951"/>
    </source>
</evidence>